<accession>A0A1H9Y4S7</accession>
<dbReference type="OrthoDB" id="2965890at2"/>
<name>A0A1H9Y4S7_9BACI</name>
<dbReference type="Proteomes" id="UP000199095">
    <property type="component" value="Unassembled WGS sequence"/>
</dbReference>
<gene>
    <name evidence="1" type="ORF">SAMN05421676_10125</name>
</gene>
<dbReference type="EMBL" id="FOHJ01000001">
    <property type="protein sequence ID" value="SES63834.1"/>
    <property type="molecule type" value="Genomic_DNA"/>
</dbReference>
<dbReference type="AlphaFoldDB" id="A0A1H9Y4S7"/>
<organism evidence="1 2">
    <name type="scientific">Salinibacillus kushneri</name>
    <dbReference type="NCBI Taxonomy" id="237682"/>
    <lineage>
        <taxon>Bacteria</taxon>
        <taxon>Bacillati</taxon>
        <taxon>Bacillota</taxon>
        <taxon>Bacilli</taxon>
        <taxon>Bacillales</taxon>
        <taxon>Bacillaceae</taxon>
        <taxon>Salinibacillus</taxon>
    </lineage>
</organism>
<keyword evidence="2" id="KW-1185">Reference proteome</keyword>
<evidence type="ECO:0000313" key="2">
    <source>
        <dbReference type="Proteomes" id="UP000199095"/>
    </source>
</evidence>
<sequence>MLKNKWEAYANISQSDAIQLFKQILKEQHIKYDMERAPPNVMYDPNHEQLIMKAEGFVLTIIYVSADPITRIFTSLLGTFRHFNGISLLSVKYNNKVSHILPVILHKFATQCPHPPWNITKYPRFRFAVLLQMFTKLKWKRFLNR</sequence>
<evidence type="ECO:0000313" key="1">
    <source>
        <dbReference type="EMBL" id="SES63834.1"/>
    </source>
</evidence>
<dbReference type="RefSeq" id="WP_093130747.1">
    <property type="nucleotide sequence ID" value="NZ_FOHJ01000001.1"/>
</dbReference>
<proteinExistence type="predicted"/>
<dbReference type="STRING" id="237682.SAMN05421676_10125"/>
<reference evidence="2" key="1">
    <citation type="submission" date="2016-10" db="EMBL/GenBank/DDBJ databases">
        <authorList>
            <person name="Varghese N."/>
            <person name="Submissions S."/>
        </authorList>
    </citation>
    <scope>NUCLEOTIDE SEQUENCE [LARGE SCALE GENOMIC DNA]</scope>
    <source>
        <strain evidence="2">CGMCC 1.3566</strain>
    </source>
</reference>
<protein>
    <submittedName>
        <fullName evidence="1">Uncharacterized protein</fullName>
    </submittedName>
</protein>